<dbReference type="Gene3D" id="3.40.50.1100">
    <property type="match status" value="2"/>
</dbReference>
<name>A0ABY4YGT7_9MICO</name>
<proteinExistence type="inferred from homology"/>
<accession>A0ABY4YGT7</accession>
<dbReference type="EC" id="4.3.1.19" evidence="3"/>
<dbReference type="NCBIfam" id="TIGR01127">
    <property type="entry name" value="ilvA_1Cterm"/>
    <property type="match status" value="1"/>
</dbReference>
<dbReference type="EMBL" id="CP099490">
    <property type="protein sequence ID" value="USQ75750.1"/>
    <property type="molecule type" value="Genomic_DNA"/>
</dbReference>
<evidence type="ECO:0000256" key="5">
    <source>
        <dbReference type="ARBA" id="ARBA00023239"/>
    </source>
</evidence>
<dbReference type="InterPro" id="IPR036052">
    <property type="entry name" value="TrpB-like_PALP_sf"/>
</dbReference>
<dbReference type="InterPro" id="IPR005789">
    <property type="entry name" value="Thr_deHydtase_catblc"/>
</dbReference>
<dbReference type="Pfam" id="PF00291">
    <property type="entry name" value="PALP"/>
    <property type="match status" value="1"/>
</dbReference>
<evidence type="ECO:0000256" key="1">
    <source>
        <dbReference type="ARBA" id="ARBA00001933"/>
    </source>
</evidence>
<dbReference type="Proteomes" id="UP001056535">
    <property type="component" value="Chromosome"/>
</dbReference>
<keyword evidence="8" id="KW-1185">Reference proteome</keyword>
<dbReference type="PANTHER" id="PTHR48078:SF6">
    <property type="entry name" value="L-THREONINE DEHYDRATASE CATABOLIC TDCB"/>
    <property type="match status" value="1"/>
</dbReference>
<dbReference type="PROSITE" id="PS51671">
    <property type="entry name" value="ACT"/>
    <property type="match status" value="1"/>
</dbReference>
<comment type="cofactor">
    <cofactor evidence="1">
        <name>pyridoxal 5'-phosphate</name>
        <dbReference type="ChEBI" id="CHEBI:597326"/>
    </cofactor>
</comment>
<dbReference type="InterPro" id="IPR045865">
    <property type="entry name" value="ACT-like_dom_sf"/>
</dbReference>
<dbReference type="InterPro" id="IPR044561">
    <property type="entry name" value="ACT_ThrD-II-like"/>
</dbReference>
<dbReference type="Pfam" id="PF01842">
    <property type="entry name" value="ACT"/>
    <property type="match status" value="1"/>
</dbReference>
<feature type="domain" description="ACT" evidence="6">
    <location>
        <begin position="342"/>
        <end position="417"/>
    </location>
</feature>
<dbReference type="InterPro" id="IPR050147">
    <property type="entry name" value="Ser/Thr_Dehydratase"/>
</dbReference>
<protein>
    <recommendedName>
        <fullName evidence="3">threonine ammonia-lyase</fullName>
        <ecNumber evidence="3">4.3.1.19</ecNumber>
    </recommendedName>
</protein>
<keyword evidence="4" id="KW-0663">Pyridoxal phosphate</keyword>
<reference evidence="7" key="1">
    <citation type="submission" date="2022-06" db="EMBL/GenBank/DDBJ databases">
        <title>Ornithinimicrobium JY.X270.</title>
        <authorList>
            <person name="Huang Y."/>
        </authorList>
    </citation>
    <scope>NUCLEOTIDE SEQUENCE</scope>
    <source>
        <strain evidence="7">JY.X270</strain>
    </source>
</reference>
<keyword evidence="5 7" id="KW-0456">Lyase</keyword>
<evidence type="ECO:0000313" key="7">
    <source>
        <dbReference type="EMBL" id="USQ75750.1"/>
    </source>
</evidence>
<evidence type="ECO:0000313" key="8">
    <source>
        <dbReference type="Proteomes" id="UP001056535"/>
    </source>
</evidence>
<dbReference type="PANTHER" id="PTHR48078">
    <property type="entry name" value="THREONINE DEHYDRATASE, MITOCHONDRIAL-RELATED"/>
    <property type="match status" value="1"/>
</dbReference>
<evidence type="ECO:0000256" key="2">
    <source>
        <dbReference type="ARBA" id="ARBA00010869"/>
    </source>
</evidence>
<dbReference type="RefSeq" id="WP_252620199.1">
    <property type="nucleotide sequence ID" value="NZ_CP099490.1"/>
</dbReference>
<evidence type="ECO:0000256" key="4">
    <source>
        <dbReference type="ARBA" id="ARBA00022898"/>
    </source>
</evidence>
<dbReference type="CDD" id="cd04886">
    <property type="entry name" value="ACT_ThrD-II-like"/>
    <property type="match status" value="1"/>
</dbReference>
<dbReference type="CDD" id="cd01562">
    <property type="entry name" value="Thr-dehyd"/>
    <property type="match status" value="1"/>
</dbReference>
<dbReference type="InterPro" id="IPR001926">
    <property type="entry name" value="TrpB-like_PALP"/>
</dbReference>
<evidence type="ECO:0000256" key="3">
    <source>
        <dbReference type="ARBA" id="ARBA00012096"/>
    </source>
</evidence>
<organism evidence="7 8">
    <name type="scientific">Ornithinimicrobium cryptoxanthini</name>
    <dbReference type="NCBI Taxonomy" id="2934161"/>
    <lineage>
        <taxon>Bacteria</taxon>
        <taxon>Bacillati</taxon>
        <taxon>Actinomycetota</taxon>
        <taxon>Actinomycetes</taxon>
        <taxon>Micrococcales</taxon>
        <taxon>Ornithinimicrobiaceae</taxon>
        <taxon>Ornithinimicrobium</taxon>
    </lineage>
</organism>
<evidence type="ECO:0000259" key="6">
    <source>
        <dbReference type="PROSITE" id="PS51671"/>
    </source>
</evidence>
<dbReference type="SUPFAM" id="SSF53686">
    <property type="entry name" value="Tryptophan synthase beta subunit-like PLP-dependent enzymes"/>
    <property type="match status" value="1"/>
</dbReference>
<sequence length="417" mass="43351">MCGVSTLPQVTPADIAAARELLSGVISPTPMEFSQSLSTLAGVPVHLKCENMGRAGSFKIRGAYTRMAGLSEEERARGVVAASAGNHAQGVALAARMLGISATVFMPNGASMPKLRATRGYGATVEQVGTTIDHCIERAREVEAETGAIFISPFDHPAIVAGQGTVGLEILEEVPDVGTILVCLGGGGLLAGIATAVKAQRPDVQVIGVQAAEAAAWPGSLAAGHPVPVPQMTTVADGIAVGCPGDVPFALVQEHVDGVETVTEDSIARAMLFLLERAKLVVEPAGAAAVAHLMDRAGQAGTEPAFDPTRPVVAVISGGNIDTLLMLRIIRRGLGISGRYLQFRVTVPDRPGSLSGLLTLLAEQRANVLEVQHGRTTAALHVHEVQIAVTLETDGQEHSRRVVDALTEHGYRPVLSD</sequence>
<dbReference type="InterPro" id="IPR002912">
    <property type="entry name" value="ACT_dom"/>
</dbReference>
<dbReference type="SUPFAM" id="SSF55021">
    <property type="entry name" value="ACT-like"/>
    <property type="match status" value="1"/>
</dbReference>
<gene>
    <name evidence="7" type="primary">ilvA</name>
    <name evidence="7" type="ORF">NF557_14215</name>
</gene>
<dbReference type="GO" id="GO:0004794">
    <property type="term" value="F:threonine deaminase activity"/>
    <property type="evidence" value="ECO:0007669"/>
    <property type="project" value="UniProtKB-EC"/>
</dbReference>
<comment type="similarity">
    <text evidence="2">Belongs to the serine/threonine dehydratase family.</text>
</comment>